<evidence type="ECO:0000256" key="1">
    <source>
        <dbReference type="ARBA" id="ARBA00004123"/>
    </source>
</evidence>
<evidence type="ECO:0000256" key="9">
    <source>
        <dbReference type="ARBA" id="ARBA00023328"/>
    </source>
</evidence>
<keyword evidence="5" id="KW-0498">Mitosis</keyword>
<keyword evidence="9" id="KW-0137">Centromere</keyword>
<evidence type="ECO:0000256" key="2">
    <source>
        <dbReference type="ARBA" id="ARBA00004629"/>
    </source>
</evidence>
<evidence type="ECO:0000256" key="5">
    <source>
        <dbReference type="ARBA" id="ARBA00022776"/>
    </source>
</evidence>
<organism evidence="11 12">
    <name type="scientific">Malassezia vespertilionis</name>
    <dbReference type="NCBI Taxonomy" id="2020962"/>
    <lineage>
        <taxon>Eukaryota</taxon>
        <taxon>Fungi</taxon>
        <taxon>Dikarya</taxon>
        <taxon>Basidiomycota</taxon>
        <taxon>Ustilaginomycotina</taxon>
        <taxon>Malasseziomycetes</taxon>
        <taxon>Malasseziales</taxon>
        <taxon>Malasseziaceae</taxon>
        <taxon>Malassezia</taxon>
    </lineage>
</organism>
<keyword evidence="8" id="KW-0131">Cell cycle</keyword>
<name>A0A2N1JF95_9BASI</name>
<protein>
    <submittedName>
        <fullName evidence="11">Uncharacterized protein</fullName>
    </submittedName>
</protein>
<keyword evidence="6" id="KW-0995">Kinetochore</keyword>
<keyword evidence="4" id="KW-0132">Cell division</keyword>
<evidence type="ECO:0000313" key="12">
    <source>
        <dbReference type="Proteomes" id="UP000232875"/>
    </source>
</evidence>
<keyword evidence="12" id="KW-1185">Reference proteome</keyword>
<dbReference type="AlphaFoldDB" id="A0A2N1JF95"/>
<dbReference type="GO" id="GO:0051301">
    <property type="term" value="P:cell division"/>
    <property type="evidence" value="ECO:0007669"/>
    <property type="project" value="UniProtKB-KW"/>
</dbReference>
<reference evidence="11 12" key="1">
    <citation type="submission" date="2017-10" db="EMBL/GenBank/DDBJ databases">
        <title>A novel species of cold-tolerant Malassezia isolated from bats.</title>
        <authorList>
            <person name="Lorch J.M."/>
            <person name="Palmer J.M."/>
            <person name="Vanderwolf K.J."/>
            <person name="Schmidt K.Z."/>
            <person name="Verant M.L."/>
            <person name="Weller T.J."/>
            <person name="Blehert D.S."/>
        </authorList>
    </citation>
    <scope>NUCLEOTIDE SEQUENCE [LARGE SCALE GENOMIC DNA]</scope>
    <source>
        <strain evidence="11 12">NWHC:44797-103</strain>
    </source>
</reference>
<dbReference type="InterPro" id="IPR007128">
    <property type="entry name" value="PMF1/Nnf1"/>
</dbReference>
<sequence length="205" mass="22821">MADVVEHAASAGTENVRLERMREALSKFLEFIDLKANAKNFAVSLPDLDEVALEKVRLLFVQDLKSEIRLVTKYDLRARLDELELLTSEADERQKRDYAPHASELKDVWRPDLDISTAIRARVATEQESRIAALEEELAELYASNAESYARIEASEAHIHAAQEQVSVSCAMLDKLLASVALSDQGNGRSVHTMMDALITELGPA</sequence>
<gene>
    <name evidence="11" type="ORF">MVES_001117</name>
</gene>
<accession>A0A2N1JF95</accession>
<keyword evidence="10" id="KW-0175">Coiled coil</keyword>
<dbReference type="Pfam" id="PF03980">
    <property type="entry name" value="Nnf1"/>
    <property type="match status" value="1"/>
</dbReference>
<dbReference type="GO" id="GO:0000444">
    <property type="term" value="C:MIS12/MIND type complex"/>
    <property type="evidence" value="ECO:0007669"/>
    <property type="project" value="InterPro"/>
</dbReference>
<feature type="coiled-coil region" evidence="10">
    <location>
        <begin position="124"/>
        <end position="151"/>
    </location>
</feature>
<evidence type="ECO:0000256" key="3">
    <source>
        <dbReference type="ARBA" id="ARBA00022454"/>
    </source>
</evidence>
<proteinExistence type="predicted"/>
<keyword evidence="7" id="KW-0539">Nucleus</keyword>
<evidence type="ECO:0000256" key="6">
    <source>
        <dbReference type="ARBA" id="ARBA00022838"/>
    </source>
</evidence>
<dbReference type="Proteomes" id="UP000232875">
    <property type="component" value="Unassembled WGS sequence"/>
</dbReference>
<evidence type="ECO:0000256" key="7">
    <source>
        <dbReference type="ARBA" id="ARBA00023242"/>
    </source>
</evidence>
<dbReference type="OrthoDB" id="3360966at2759"/>
<evidence type="ECO:0000256" key="10">
    <source>
        <dbReference type="SAM" id="Coils"/>
    </source>
</evidence>
<evidence type="ECO:0000256" key="4">
    <source>
        <dbReference type="ARBA" id="ARBA00022618"/>
    </source>
</evidence>
<evidence type="ECO:0000313" key="11">
    <source>
        <dbReference type="EMBL" id="PKI85210.1"/>
    </source>
</evidence>
<dbReference type="GO" id="GO:0005634">
    <property type="term" value="C:nucleus"/>
    <property type="evidence" value="ECO:0007669"/>
    <property type="project" value="UniProtKB-SubCell"/>
</dbReference>
<dbReference type="EMBL" id="KZ454988">
    <property type="protein sequence ID" value="PKI85210.1"/>
    <property type="molecule type" value="Genomic_DNA"/>
</dbReference>
<comment type="subcellular location">
    <subcellularLocation>
        <location evidence="2">Chromosome</location>
        <location evidence="2">Centromere</location>
        <location evidence="2">Kinetochore</location>
    </subcellularLocation>
    <subcellularLocation>
        <location evidence="1">Nucleus</location>
    </subcellularLocation>
</comment>
<evidence type="ECO:0000256" key="8">
    <source>
        <dbReference type="ARBA" id="ARBA00023306"/>
    </source>
</evidence>
<keyword evidence="3" id="KW-0158">Chromosome</keyword>